<name>A0AAN4ZNM4_9BILA</name>
<gene>
    <name evidence="2" type="ORF">PMAYCL1PPCAC_14236</name>
</gene>
<feature type="non-terminal residue" evidence="2">
    <location>
        <position position="1"/>
    </location>
</feature>
<proteinExistence type="predicted"/>
<dbReference type="Proteomes" id="UP001328107">
    <property type="component" value="Unassembled WGS sequence"/>
</dbReference>
<evidence type="ECO:0000256" key="1">
    <source>
        <dbReference type="SAM" id="MobiDB-lite"/>
    </source>
</evidence>
<dbReference type="EMBL" id="BTRK01000003">
    <property type="protein sequence ID" value="GMR44041.1"/>
    <property type="molecule type" value="Genomic_DNA"/>
</dbReference>
<comment type="caution">
    <text evidence="2">The sequence shown here is derived from an EMBL/GenBank/DDBJ whole genome shotgun (WGS) entry which is preliminary data.</text>
</comment>
<reference evidence="3" key="1">
    <citation type="submission" date="2022-10" db="EMBL/GenBank/DDBJ databases">
        <title>Genome assembly of Pristionchus species.</title>
        <authorList>
            <person name="Yoshida K."/>
            <person name="Sommer R.J."/>
        </authorList>
    </citation>
    <scope>NUCLEOTIDE SEQUENCE [LARGE SCALE GENOMIC DNA]</scope>
    <source>
        <strain evidence="3">RS5460</strain>
    </source>
</reference>
<dbReference type="AlphaFoldDB" id="A0AAN4ZNM4"/>
<evidence type="ECO:0000313" key="2">
    <source>
        <dbReference type="EMBL" id="GMR44041.1"/>
    </source>
</evidence>
<keyword evidence="3" id="KW-1185">Reference proteome</keyword>
<evidence type="ECO:0000313" key="3">
    <source>
        <dbReference type="Proteomes" id="UP001328107"/>
    </source>
</evidence>
<feature type="region of interest" description="Disordered" evidence="1">
    <location>
        <begin position="45"/>
        <end position="70"/>
    </location>
</feature>
<sequence length="115" mass="13532">VPCPGIKTFPARKHSKQQLRIQPMSLERREYCCAAHPSGVCLLLSSSTNRRSRSRQTGSPRGGQRGMRNNALERYEEPWAHRKWAMMRSSMISRMSRRCVKKWWRFSKKVRALNK</sequence>
<organism evidence="2 3">
    <name type="scientific">Pristionchus mayeri</name>
    <dbReference type="NCBI Taxonomy" id="1317129"/>
    <lineage>
        <taxon>Eukaryota</taxon>
        <taxon>Metazoa</taxon>
        <taxon>Ecdysozoa</taxon>
        <taxon>Nematoda</taxon>
        <taxon>Chromadorea</taxon>
        <taxon>Rhabditida</taxon>
        <taxon>Rhabditina</taxon>
        <taxon>Diplogasteromorpha</taxon>
        <taxon>Diplogasteroidea</taxon>
        <taxon>Neodiplogasteridae</taxon>
        <taxon>Pristionchus</taxon>
    </lineage>
</organism>
<accession>A0AAN4ZNM4</accession>
<protein>
    <submittedName>
        <fullName evidence="2">Uncharacterized protein</fullName>
    </submittedName>
</protein>